<evidence type="ECO:0000256" key="7">
    <source>
        <dbReference type="SAM" id="Phobius"/>
    </source>
</evidence>
<evidence type="ECO:0008006" key="12">
    <source>
        <dbReference type="Google" id="ProtNLM"/>
    </source>
</evidence>
<dbReference type="PROSITE" id="PS50805">
    <property type="entry name" value="KRAB"/>
    <property type="match status" value="1"/>
</dbReference>
<dbReference type="Proteomes" id="UP000002280">
    <property type="component" value="Chromosome 3"/>
</dbReference>
<organism evidence="10 11">
    <name type="scientific">Monodelphis domestica</name>
    <name type="common">Gray short-tailed opossum</name>
    <dbReference type="NCBI Taxonomy" id="13616"/>
    <lineage>
        <taxon>Eukaryota</taxon>
        <taxon>Metazoa</taxon>
        <taxon>Chordata</taxon>
        <taxon>Craniata</taxon>
        <taxon>Vertebrata</taxon>
        <taxon>Euteleostomi</taxon>
        <taxon>Mammalia</taxon>
        <taxon>Metatheria</taxon>
        <taxon>Didelphimorphia</taxon>
        <taxon>Didelphidae</taxon>
        <taxon>Monodelphis</taxon>
    </lineage>
</organism>
<dbReference type="eggNOG" id="KOG1056">
    <property type="taxonomic scope" value="Eukaryota"/>
</dbReference>
<evidence type="ECO:0000256" key="6">
    <source>
        <dbReference type="ARBA" id="ARBA00023180"/>
    </source>
</evidence>
<dbReference type="SMART" id="SM00349">
    <property type="entry name" value="KRAB"/>
    <property type="match status" value="1"/>
</dbReference>
<feature type="transmembrane region" description="Helical" evidence="7">
    <location>
        <begin position="267"/>
        <end position="288"/>
    </location>
</feature>
<accession>F6XKU0</accession>
<dbReference type="PRINTS" id="PR01535">
    <property type="entry name" value="VOMERONASL2R"/>
</dbReference>
<dbReference type="Pfam" id="PF01352">
    <property type="entry name" value="KRAB"/>
    <property type="match status" value="1"/>
</dbReference>
<dbReference type="GeneTree" id="ENSGT00940000154249"/>
<dbReference type="SUPFAM" id="SSF109640">
    <property type="entry name" value="KRAB domain (Kruppel-associated box)"/>
    <property type="match status" value="1"/>
</dbReference>
<dbReference type="PANTHER" id="PTHR24061:SF545">
    <property type="entry name" value="VOMERONASAL 2, RECEPTOR 118-RELATED"/>
    <property type="match status" value="1"/>
</dbReference>
<dbReference type="GO" id="GO:0005886">
    <property type="term" value="C:plasma membrane"/>
    <property type="evidence" value="ECO:0000318"/>
    <property type="project" value="GO_Central"/>
</dbReference>
<keyword evidence="11" id="KW-1185">Reference proteome</keyword>
<feature type="transmembrane region" description="Helical" evidence="7">
    <location>
        <begin position="233"/>
        <end position="255"/>
    </location>
</feature>
<dbReference type="PRINTS" id="PR00248">
    <property type="entry name" value="GPCRMGR"/>
</dbReference>
<keyword evidence="3 7" id="KW-0812">Transmembrane</keyword>
<keyword evidence="2" id="KW-1003">Cell membrane</keyword>
<dbReference type="Gene3D" id="6.10.140.140">
    <property type="match status" value="1"/>
</dbReference>
<dbReference type="GO" id="GO:0004930">
    <property type="term" value="F:G protein-coupled receptor activity"/>
    <property type="evidence" value="ECO:0000318"/>
    <property type="project" value="GO_Central"/>
</dbReference>
<feature type="transmembrane region" description="Helical" evidence="7">
    <location>
        <begin position="344"/>
        <end position="362"/>
    </location>
</feature>
<evidence type="ECO:0000256" key="4">
    <source>
        <dbReference type="ARBA" id="ARBA00022989"/>
    </source>
</evidence>
<dbReference type="CDD" id="cd07765">
    <property type="entry name" value="KRAB_A-box"/>
    <property type="match status" value="1"/>
</dbReference>
<evidence type="ECO:0000259" key="9">
    <source>
        <dbReference type="PROSITE" id="PS50805"/>
    </source>
</evidence>
<dbReference type="Pfam" id="PF00003">
    <property type="entry name" value="7tm_3"/>
    <property type="match status" value="1"/>
</dbReference>
<dbReference type="GO" id="GO:0006355">
    <property type="term" value="P:regulation of DNA-templated transcription"/>
    <property type="evidence" value="ECO:0007669"/>
    <property type="project" value="InterPro"/>
</dbReference>
<sequence length="517" mass="56729">MPESDMALRCEGLHFPECLTQTCKSGPSAVQDSISQNAVFLTPPQPRLLPPVAVSEHAGSLLWASSAPGSCTTAFLGPLLGAPRGSLPPLGLPPPRSTPGWPCREPAARGMAVWTPRPPSQGSITFKDVAVDFTQEEWCLLDHSQKELYQEVMLENVHNVLSVGLPVPRENLIFCFQQGLAPWLLEQKGPRISCPDAERCTKCSEVEYPNKQRDHCLSKVVTFLNVKEPLGKMLALVAVSFSLLTALVLGVFVKFRDTPIVKANNRTLSYTLLISLIFCFLCSLLFIGQPTTATCLLQQTVFAVVFTVAVSSILAKTMIVVLAFRGVRPGSRIRTFLRPRVSNYVVLLCSGIQVIFCGTWLGTSPPFPEADTHSEYGHIIIRCNEGSVLAFYCVLGYMGFLALGSFTVAFLARNLPDTFNETKLITLSMLVFCSVWATFLLTYQSTKGKAMVTVEIFSILVSSVGLLGCIFIPKCYVILLKAERNTLEQVKNKRDSGGKILCEARPYTSSFGNNRLK</sequence>
<evidence type="ECO:0000313" key="10">
    <source>
        <dbReference type="Ensembl" id="ENSMODP00000029649.2"/>
    </source>
</evidence>
<feature type="transmembrane region" description="Helical" evidence="7">
    <location>
        <begin position="456"/>
        <end position="479"/>
    </location>
</feature>
<dbReference type="InterPro" id="IPR017978">
    <property type="entry name" value="GPCR_3_C"/>
</dbReference>
<dbReference type="PROSITE" id="PS50259">
    <property type="entry name" value="G_PROTEIN_RECEP_F3_4"/>
    <property type="match status" value="1"/>
</dbReference>
<evidence type="ECO:0000256" key="5">
    <source>
        <dbReference type="ARBA" id="ARBA00023136"/>
    </source>
</evidence>
<evidence type="ECO:0000313" key="11">
    <source>
        <dbReference type="Proteomes" id="UP000002280"/>
    </source>
</evidence>
<dbReference type="InterPro" id="IPR000337">
    <property type="entry name" value="GPCR_3"/>
</dbReference>
<dbReference type="InterPro" id="IPR001909">
    <property type="entry name" value="KRAB"/>
</dbReference>
<reference evidence="10" key="3">
    <citation type="submission" date="2025-09" db="UniProtKB">
        <authorList>
            <consortium name="Ensembl"/>
        </authorList>
    </citation>
    <scope>IDENTIFICATION</scope>
</reference>
<evidence type="ECO:0000256" key="3">
    <source>
        <dbReference type="ARBA" id="ARBA00022692"/>
    </source>
</evidence>
<dbReference type="InParanoid" id="F6XKU0"/>
<reference evidence="10 11" key="1">
    <citation type="journal article" date="2007" name="Nature">
        <title>Genome of the marsupial Monodelphis domestica reveals innovation in non-coding sequences.</title>
        <authorList>
            <person name="Mikkelsen T.S."/>
            <person name="Wakefield M.J."/>
            <person name="Aken B."/>
            <person name="Amemiya C.T."/>
            <person name="Chang J.L."/>
            <person name="Duke S."/>
            <person name="Garber M."/>
            <person name="Gentles A.J."/>
            <person name="Goodstadt L."/>
            <person name="Heger A."/>
            <person name="Jurka J."/>
            <person name="Kamal M."/>
            <person name="Mauceli E."/>
            <person name="Searle S.M."/>
            <person name="Sharpe T."/>
            <person name="Baker M.L."/>
            <person name="Batzer M.A."/>
            <person name="Benos P.V."/>
            <person name="Belov K."/>
            <person name="Clamp M."/>
            <person name="Cook A."/>
            <person name="Cuff J."/>
            <person name="Das R."/>
            <person name="Davidow L."/>
            <person name="Deakin J.E."/>
            <person name="Fazzari M.J."/>
            <person name="Glass J.L."/>
            <person name="Grabherr M."/>
            <person name="Greally J.M."/>
            <person name="Gu W."/>
            <person name="Hore T.A."/>
            <person name="Huttley G.A."/>
            <person name="Kleber M."/>
            <person name="Jirtle R.L."/>
            <person name="Koina E."/>
            <person name="Lee J.T."/>
            <person name="Mahony S."/>
            <person name="Marra M.A."/>
            <person name="Miller R.D."/>
            <person name="Nicholls R.D."/>
            <person name="Oda M."/>
            <person name="Papenfuss A.T."/>
            <person name="Parra Z.E."/>
            <person name="Pollock D.D."/>
            <person name="Ray D.A."/>
            <person name="Schein J.E."/>
            <person name="Speed T.P."/>
            <person name="Thompson K."/>
            <person name="VandeBerg J.L."/>
            <person name="Wade C.M."/>
            <person name="Walker J.A."/>
            <person name="Waters P.D."/>
            <person name="Webber C."/>
            <person name="Weidman J.R."/>
            <person name="Xie X."/>
            <person name="Zody M.C."/>
            <person name="Baldwin J."/>
            <person name="Abdouelleil A."/>
            <person name="Abdulkadir J."/>
            <person name="Abebe A."/>
            <person name="Abera B."/>
            <person name="Abreu J."/>
            <person name="Acer S.C."/>
            <person name="Aftuck L."/>
            <person name="Alexander A."/>
            <person name="An P."/>
            <person name="Anderson E."/>
            <person name="Anderson S."/>
            <person name="Arachi H."/>
            <person name="Azer M."/>
            <person name="Bachantsang P."/>
            <person name="Barry A."/>
            <person name="Bayul T."/>
            <person name="Berlin A."/>
            <person name="Bessette D."/>
            <person name="Bloom T."/>
            <person name="Bloom T."/>
            <person name="Boguslavskiy L."/>
            <person name="Bonnet C."/>
            <person name="Boukhgalter B."/>
            <person name="Bourzgui I."/>
            <person name="Brown A."/>
            <person name="Cahill P."/>
            <person name="Channer S."/>
            <person name="Cheshatsang Y."/>
            <person name="Chuda L."/>
            <person name="Citroen M."/>
            <person name="Collymore A."/>
            <person name="Cooke P."/>
            <person name="Costello M."/>
            <person name="D'Aco K."/>
            <person name="Daza R."/>
            <person name="De Haan G."/>
            <person name="DeGray S."/>
            <person name="DeMaso C."/>
            <person name="Dhargay N."/>
            <person name="Dooley K."/>
            <person name="Dooley E."/>
            <person name="Doricent M."/>
            <person name="Dorje P."/>
            <person name="Dorjee K."/>
            <person name="Dupes A."/>
            <person name="Elong R."/>
            <person name="Falk J."/>
            <person name="Farina A."/>
            <person name="Faro S."/>
            <person name="Ferguson D."/>
            <person name="Fisher S."/>
            <person name="Foley C.D."/>
            <person name="Franke A."/>
            <person name="Friedrich D."/>
            <person name="Gadbois L."/>
            <person name="Gearin G."/>
            <person name="Gearin C.R."/>
            <person name="Giannoukos G."/>
            <person name="Goode T."/>
            <person name="Graham J."/>
            <person name="Grandbois E."/>
            <person name="Grewal S."/>
            <person name="Gyaltsen K."/>
            <person name="Hafez N."/>
            <person name="Hagos B."/>
            <person name="Hall J."/>
            <person name="Henson C."/>
            <person name="Hollinger A."/>
            <person name="Honan T."/>
            <person name="Huard M.D."/>
            <person name="Hughes L."/>
            <person name="Hurhula B."/>
            <person name="Husby M.E."/>
            <person name="Kamat A."/>
            <person name="Kanga B."/>
            <person name="Kashin S."/>
            <person name="Khazanovich D."/>
            <person name="Kisner P."/>
            <person name="Lance K."/>
            <person name="Lara M."/>
            <person name="Lee W."/>
            <person name="Lennon N."/>
            <person name="Letendre F."/>
            <person name="LeVine R."/>
            <person name="Lipovsky A."/>
            <person name="Liu X."/>
            <person name="Liu J."/>
            <person name="Liu S."/>
            <person name="Lokyitsang T."/>
            <person name="Lokyitsang Y."/>
            <person name="Lubonja R."/>
            <person name="Lui A."/>
            <person name="MacDonald P."/>
            <person name="Magnisalis V."/>
            <person name="Maru K."/>
            <person name="Matthews C."/>
            <person name="McCusker W."/>
            <person name="McDonough S."/>
            <person name="Mehta T."/>
            <person name="Meldrim J."/>
            <person name="Meneus L."/>
            <person name="Mihai O."/>
            <person name="Mihalev A."/>
            <person name="Mihova T."/>
            <person name="Mittelman R."/>
            <person name="Mlenga V."/>
            <person name="Montmayeur A."/>
            <person name="Mulrain L."/>
            <person name="Navidi A."/>
            <person name="Naylor J."/>
            <person name="Negash T."/>
            <person name="Nguyen T."/>
            <person name="Nguyen N."/>
            <person name="Nicol R."/>
            <person name="Norbu C."/>
            <person name="Norbu N."/>
            <person name="Novod N."/>
            <person name="O'Neill B."/>
            <person name="Osman S."/>
            <person name="Markiewicz E."/>
            <person name="Oyono O.L."/>
            <person name="Patti C."/>
            <person name="Phunkhang P."/>
            <person name="Pierre F."/>
            <person name="Priest M."/>
            <person name="Raghuraman S."/>
            <person name="Rege F."/>
            <person name="Reyes R."/>
            <person name="Rise C."/>
            <person name="Rogov P."/>
            <person name="Ross K."/>
            <person name="Ryan E."/>
            <person name="Settipalli S."/>
            <person name="Shea T."/>
            <person name="Sherpa N."/>
            <person name="Shi L."/>
            <person name="Shih D."/>
            <person name="Sparrow T."/>
            <person name="Spaulding J."/>
            <person name="Stalker J."/>
            <person name="Stange-Thomann N."/>
            <person name="Stavropoulos S."/>
            <person name="Stone C."/>
            <person name="Strader C."/>
            <person name="Tesfaye S."/>
            <person name="Thomson T."/>
            <person name="Thoulutsang Y."/>
            <person name="Thoulutsang D."/>
            <person name="Topham K."/>
            <person name="Topping I."/>
            <person name="Tsamla T."/>
            <person name="Vassiliev H."/>
            <person name="Vo A."/>
            <person name="Wangchuk T."/>
            <person name="Wangdi T."/>
            <person name="Weiand M."/>
            <person name="Wilkinson J."/>
            <person name="Wilson A."/>
            <person name="Yadav S."/>
            <person name="Young G."/>
            <person name="Yu Q."/>
            <person name="Zembek L."/>
            <person name="Zhong D."/>
            <person name="Zimmer A."/>
            <person name="Zwirko Z."/>
            <person name="Jaffe D.B."/>
            <person name="Alvarez P."/>
            <person name="Brockman W."/>
            <person name="Butler J."/>
            <person name="Chin C."/>
            <person name="Gnerre S."/>
            <person name="MacCallum I."/>
            <person name="Graves J.A."/>
            <person name="Ponting C.P."/>
            <person name="Breen M."/>
            <person name="Samollow P.B."/>
            <person name="Lander E.S."/>
            <person name="Lindblad-Toh K."/>
        </authorList>
    </citation>
    <scope>NUCLEOTIDE SEQUENCE [LARGE SCALE GENOMIC DNA]</scope>
</reference>
<protein>
    <recommendedName>
        <fullName evidence="12">G-protein coupled receptors family 3 profile domain-containing protein</fullName>
    </recommendedName>
</protein>
<dbReference type="AlphaFoldDB" id="F6XKU0"/>
<comment type="subcellular location">
    <subcellularLocation>
        <location evidence="1">Cell membrane</location>
        <topology evidence="1">Multi-pass membrane protein</topology>
    </subcellularLocation>
</comment>
<dbReference type="Bgee" id="ENSMODG00000023362">
    <property type="expression patterns" value="Expressed in cerebellum and 13 other cell types or tissues"/>
</dbReference>
<evidence type="ECO:0000256" key="2">
    <source>
        <dbReference type="ARBA" id="ARBA00022475"/>
    </source>
</evidence>
<evidence type="ECO:0000259" key="8">
    <source>
        <dbReference type="PROSITE" id="PS50259"/>
    </source>
</evidence>
<dbReference type="PANTHER" id="PTHR24061">
    <property type="entry name" value="CALCIUM-SENSING RECEPTOR-RELATED"/>
    <property type="match status" value="1"/>
</dbReference>
<keyword evidence="4 7" id="KW-1133">Transmembrane helix</keyword>
<dbReference type="CDD" id="cd15283">
    <property type="entry name" value="7tmC_V2R_pheromone"/>
    <property type="match status" value="1"/>
</dbReference>
<dbReference type="HOGENOM" id="CLU_005389_4_0_1"/>
<feature type="transmembrane region" description="Helical" evidence="7">
    <location>
        <begin position="424"/>
        <end position="444"/>
    </location>
</feature>
<proteinExistence type="predicted"/>
<name>F6XKU0_MONDO</name>
<reference evidence="10" key="2">
    <citation type="submission" date="2025-08" db="UniProtKB">
        <authorList>
            <consortium name="Ensembl"/>
        </authorList>
    </citation>
    <scope>IDENTIFICATION</scope>
</reference>
<feature type="domain" description="G-protein coupled receptors family 3 profile" evidence="8">
    <location>
        <begin position="230"/>
        <end position="494"/>
    </location>
</feature>
<dbReference type="Ensembl" id="ENSMODT00000031222.2">
    <property type="protein sequence ID" value="ENSMODP00000029649.2"/>
    <property type="gene ID" value="ENSMODG00000023362.2"/>
</dbReference>
<keyword evidence="6" id="KW-0325">Glycoprotein</keyword>
<dbReference type="InterPro" id="IPR000068">
    <property type="entry name" value="GPCR_3_Ca_sens_rcpt-rel"/>
</dbReference>
<keyword evidence="5 7" id="KW-0472">Membrane</keyword>
<evidence type="ECO:0000256" key="1">
    <source>
        <dbReference type="ARBA" id="ARBA00004651"/>
    </source>
</evidence>
<feature type="domain" description="KRAB" evidence="9">
    <location>
        <begin position="124"/>
        <end position="195"/>
    </location>
</feature>
<feature type="transmembrane region" description="Helical" evidence="7">
    <location>
        <begin position="300"/>
        <end position="324"/>
    </location>
</feature>
<dbReference type="InterPro" id="IPR004073">
    <property type="entry name" value="GPCR_3_vmron_rcpt_2"/>
</dbReference>
<feature type="transmembrane region" description="Helical" evidence="7">
    <location>
        <begin position="389"/>
        <end position="412"/>
    </location>
</feature>
<dbReference type="InterPro" id="IPR036051">
    <property type="entry name" value="KRAB_dom_sf"/>
</dbReference>